<name>A0A212J1R9_9DELT</name>
<reference evidence="1" key="1">
    <citation type="submission" date="2016-04" db="EMBL/GenBank/DDBJ databases">
        <authorList>
            <person name="Evans L.H."/>
            <person name="Alamgir A."/>
            <person name="Owens N."/>
            <person name="Weber N.D."/>
            <person name="Virtaneva K."/>
            <person name="Barbian K."/>
            <person name="Babar A."/>
            <person name="Rosenke K."/>
        </authorList>
    </citation>
    <scope>NUCLEOTIDE SEQUENCE</scope>
    <source>
        <strain evidence="1">86</strain>
    </source>
</reference>
<organism evidence="1">
    <name type="scientific">uncultured delta proteobacterium</name>
    <dbReference type="NCBI Taxonomy" id="34034"/>
    <lineage>
        <taxon>Bacteria</taxon>
        <taxon>Deltaproteobacteria</taxon>
        <taxon>environmental samples</taxon>
    </lineage>
</organism>
<proteinExistence type="predicted"/>
<accession>A0A212J1R9</accession>
<dbReference type="AlphaFoldDB" id="A0A212J1R9"/>
<evidence type="ECO:0000313" key="1">
    <source>
        <dbReference type="EMBL" id="SBV93145.1"/>
    </source>
</evidence>
<sequence length="144" mass="16094">MKEKIERILEKQPADFIRCLTEMDACPHMVSMSEAVWNLLLKPLYERKPSPADGNRELAEILYEAATALHMAQCNGAQFEIMGEVVDGRPTSKVVLEVFMEGKETPTMEIGIAGEKDLARHPEKLEATDTPPVYFTLDTIGSRA</sequence>
<gene>
    <name evidence="1" type="ORF">KL86DPRO_10482</name>
</gene>
<protein>
    <submittedName>
        <fullName evidence="1">Uncharacterized protein</fullName>
    </submittedName>
</protein>
<dbReference type="EMBL" id="FLUQ01000001">
    <property type="protein sequence ID" value="SBV93145.1"/>
    <property type="molecule type" value="Genomic_DNA"/>
</dbReference>